<dbReference type="AlphaFoldDB" id="X1ER62"/>
<proteinExistence type="predicted"/>
<reference evidence="1" key="1">
    <citation type="journal article" date="2014" name="Front. Microbiol.">
        <title>High frequency of phylogenetically diverse reductive dehalogenase-homologous genes in deep subseafloor sedimentary metagenomes.</title>
        <authorList>
            <person name="Kawai M."/>
            <person name="Futagami T."/>
            <person name="Toyoda A."/>
            <person name="Takaki Y."/>
            <person name="Nishi S."/>
            <person name="Hori S."/>
            <person name="Arai W."/>
            <person name="Tsubouchi T."/>
            <person name="Morono Y."/>
            <person name="Uchiyama I."/>
            <person name="Ito T."/>
            <person name="Fujiyama A."/>
            <person name="Inagaki F."/>
            <person name="Takami H."/>
        </authorList>
    </citation>
    <scope>NUCLEOTIDE SEQUENCE</scope>
    <source>
        <strain evidence="1">Expedition CK06-06</strain>
    </source>
</reference>
<protein>
    <submittedName>
        <fullName evidence="1">Uncharacterized protein</fullName>
    </submittedName>
</protein>
<evidence type="ECO:0000313" key="1">
    <source>
        <dbReference type="EMBL" id="GAH19619.1"/>
    </source>
</evidence>
<name>X1ER62_9ZZZZ</name>
<gene>
    <name evidence="1" type="ORF">S03H2_08762</name>
</gene>
<sequence length="32" mass="3648">MYMDLFNEFLAGGDTLQVHEGSKLIFASNKDR</sequence>
<organism evidence="1">
    <name type="scientific">marine sediment metagenome</name>
    <dbReference type="NCBI Taxonomy" id="412755"/>
    <lineage>
        <taxon>unclassified sequences</taxon>
        <taxon>metagenomes</taxon>
        <taxon>ecological metagenomes</taxon>
    </lineage>
</organism>
<accession>X1ER62</accession>
<comment type="caution">
    <text evidence="1">The sequence shown here is derived from an EMBL/GenBank/DDBJ whole genome shotgun (WGS) entry which is preliminary data.</text>
</comment>
<dbReference type="EMBL" id="BARU01004317">
    <property type="protein sequence ID" value="GAH19619.1"/>
    <property type="molecule type" value="Genomic_DNA"/>
</dbReference>
<feature type="non-terminal residue" evidence="1">
    <location>
        <position position="32"/>
    </location>
</feature>